<dbReference type="PANTHER" id="PTHR38926:SF72">
    <property type="entry name" value="IM:7136021-RELATED"/>
    <property type="match status" value="1"/>
</dbReference>
<dbReference type="Pfam" id="PF12937">
    <property type="entry name" value="F-box-like"/>
    <property type="match status" value="1"/>
</dbReference>
<evidence type="ECO:0000313" key="3">
    <source>
        <dbReference type="Proteomes" id="UP001234581"/>
    </source>
</evidence>
<dbReference type="SUPFAM" id="SSF52047">
    <property type="entry name" value="RNI-like"/>
    <property type="match status" value="1"/>
</dbReference>
<evidence type="ECO:0000259" key="1">
    <source>
        <dbReference type="PROSITE" id="PS50181"/>
    </source>
</evidence>
<dbReference type="InterPro" id="IPR032675">
    <property type="entry name" value="LRR_dom_sf"/>
</dbReference>
<feature type="domain" description="F-box" evidence="1">
    <location>
        <begin position="4"/>
        <end position="41"/>
    </location>
</feature>
<dbReference type="Gene3D" id="3.80.10.10">
    <property type="entry name" value="Ribonuclease Inhibitor"/>
    <property type="match status" value="1"/>
</dbReference>
<dbReference type="RefSeq" id="XP_058340138.1">
    <property type="nucleotide sequence ID" value="XM_058489090.1"/>
</dbReference>
<dbReference type="SUPFAM" id="SSF81383">
    <property type="entry name" value="F-box domain"/>
    <property type="match status" value="1"/>
</dbReference>
<keyword evidence="3" id="KW-1185">Reference proteome</keyword>
<sequence length="565" mass="65870">MTLVAALCQFPAEINNVIFSYLDMKQLLECLAVCRQWRDNIPFWIETQERTLQLSMSQLDNAHPPLQYIGRVVQGIQLAPWRQEVNYQQVIVNLVALDLPHVDTLQLYFMPAKGSSVIEASKAWYQLGTKLRRLLLSLKHPTRGQFDVSPLLRCCPFLTHLAIDYPHFSEPYLKYIGQGRQLQLHYLKFRAHIEMQDLLSLVRRCPELRYLRIGWNHSMDLKQIFDACPSLKGVGVNTRVFESDDPWWKDRRHMPMATRRSPTTASIQELDMYVKFEDLYLQIAAMLNHHCEHLKRLYLDINIDNWDGRIKQHDLDTLEYDPLPALEEFEYHAYQPAPAKASFVIPLLKKCPNLKSIYINTREAGPIYRALVGFHLPHLRCLTVSDTDRDMDGLEDLLFSIANTNTPLERFIFKGDVFRSHWIYQALSQISSLRHIELDDFEPNVFKARKRDKKIMTQCLNRLHGDGVTSTPATRNLESIDFFHVEGFMTVDAFGSLRKIFPLKRVAFHRCGPMSERGLRLLVDREPPLEYLEMHLSSRTMDDKSLEPILAYARTKIPIIRTPRP</sequence>
<comment type="caution">
    <text evidence="2">The sequence shown here is derived from an EMBL/GenBank/DDBJ whole genome shotgun (WGS) entry which is preliminary data.</text>
</comment>
<proteinExistence type="predicted"/>
<dbReference type="Gene3D" id="1.20.1280.50">
    <property type="match status" value="1"/>
</dbReference>
<reference evidence="2 3" key="1">
    <citation type="submission" date="2023-03" db="EMBL/GenBank/DDBJ databases">
        <title>Genome sequence of Lichtheimia ornata CBS 291.66.</title>
        <authorList>
            <person name="Mohabir J.T."/>
            <person name="Shea T.P."/>
            <person name="Kurbessoian T."/>
            <person name="Berby B."/>
            <person name="Fontaine J."/>
            <person name="Livny J."/>
            <person name="Gnirke A."/>
            <person name="Stajich J.E."/>
            <person name="Cuomo C.A."/>
        </authorList>
    </citation>
    <scope>NUCLEOTIDE SEQUENCE [LARGE SCALE GENOMIC DNA]</scope>
    <source>
        <strain evidence="2">CBS 291.66</strain>
    </source>
</reference>
<evidence type="ECO:0000313" key="2">
    <source>
        <dbReference type="EMBL" id="KAJ8655225.1"/>
    </source>
</evidence>
<dbReference type="EMBL" id="JARTCD010000051">
    <property type="protein sequence ID" value="KAJ8655225.1"/>
    <property type="molecule type" value="Genomic_DNA"/>
</dbReference>
<dbReference type="PANTHER" id="PTHR38926">
    <property type="entry name" value="F-BOX DOMAIN CONTAINING PROTEIN, EXPRESSED"/>
    <property type="match status" value="1"/>
</dbReference>
<dbReference type="AlphaFoldDB" id="A0AAD7UXR6"/>
<dbReference type="GeneID" id="83216500"/>
<dbReference type="PROSITE" id="PS50181">
    <property type="entry name" value="FBOX"/>
    <property type="match status" value="1"/>
</dbReference>
<gene>
    <name evidence="2" type="ORF">O0I10_009093</name>
</gene>
<dbReference type="InterPro" id="IPR036047">
    <property type="entry name" value="F-box-like_dom_sf"/>
</dbReference>
<organism evidence="2 3">
    <name type="scientific">Lichtheimia ornata</name>
    <dbReference type="NCBI Taxonomy" id="688661"/>
    <lineage>
        <taxon>Eukaryota</taxon>
        <taxon>Fungi</taxon>
        <taxon>Fungi incertae sedis</taxon>
        <taxon>Mucoromycota</taxon>
        <taxon>Mucoromycotina</taxon>
        <taxon>Mucoromycetes</taxon>
        <taxon>Mucorales</taxon>
        <taxon>Lichtheimiaceae</taxon>
        <taxon>Lichtheimia</taxon>
    </lineage>
</organism>
<accession>A0AAD7UXR6</accession>
<name>A0AAD7UXR6_9FUNG</name>
<dbReference type="InterPro" id="IPR001810">
    <property type="entry name" value="F-box_dom"/>
</dbReference>
<protein>
    <recommendedName>
        <fullName evidence="1">F-box domain-containing protein</fullName>
    </recommendedName>
</protein>
<dbReference type="Proteomes" id="UP001234581">
    <property type="component" value="Unassembled WGS sequence"/>
</dbReference>